<dbReference type="Pfam" id="PF11800">
    <property type="entry name" value="RP-C_C"/>
    <property type="match status" value="1"/>
</dbReference>
<feature type="domain" description="Plasmid replication protein C C-terminal" evidence="3">
    <location>
        <begin position="301"/>
        <end position="399"/>
    </location>
</feature>
<proteinExistence type="predicted"/>
<dbReference type="EMBL" id="JBHRYC010000034">
    <property type="protein sequence ID" value="MFC3637308.1"/>
    <property type="molecule type" value="Genomic_DNA"/>
</dbReference>
<comment type="caution">
    <text evidence="4">The sequence shown here is derived from an EMBL/GenBank/DDBJ whole genome shotgun (WGS) entry which is preliminary data.</text>
</comment>
<dbReference type="Pfam" id="PF03428">
    <property type="entry name" value="RP-C"/>
    <property type="match status" value="1"/>
</dbReference>
<evidence type="ECO:0000313" key="4">
    <source>
        <dbReference type="EMBL" id="MFC3637308.1"/>
    </source>
</evidence>
<organism evidence="4 5">
    <name type="scientific">Camelimonas fluminis</name>
    <dbReference type="NCBI Taxonomy" id="1576911"/>
    <lineage>
        <taxon>Bacteria</taxon>
        <taxon>Pseudomonadati</taxon>
        <taxon>Pseudomonadota</taxon>
        <taxon>Alphaproteobacteria</taxon>
        <taxon>Hyphomicrobiales</taxon>
        <taxon>Chelatococcaceae</taxon>
        <taxon>Camelimonas</taxon>
    </lineage>
</organism>
<dbReference type="InterPro" id="IPR036390">
    <property type="entry name" value="WH_DNA-bd_sf"/>
</dbReference>
<dbReference type="SUPFAM" id="SSF46785">
    <property type="entry name" value="Winged helix' DNA-binding domain"/>
    <property type="match status" value="1"/>
</dbReference>
<evidence type="ECO:0000313" key="5">
    <source>
        <dbReference type="Proteomes" id="UP001595704"/>
    </source>
</evidence>
<name>A0ABV7UFK3_9HYPH</name>
<dbReference type="Gene3D" id="1.10.10.10">
    <property type="entry name" value="Winged helix-like DNA-binding domain superfamily/Winged helix DNA-binding domain"/>
    <property type="match status" value="1"/>
</dbReference>
<feature type="region of interest" description="Disordered" evidence="1">
    <location>
        <begin position="233"/>
        <end position="253"/>
    </location>
</feature>
<accession>A0ABV7UFK3</accession>
<evidence type="ECO:0000259" key="3">
    <source>
        <dbReference type="Pfam" id="PF11800"/>
    </source>
</evidence>
<dbReference type="InterPro" id="IPR036388">
    <property type="entry name" value="WH-like_DNA-bd_sf"/>
</dbReference>
<reference evidence="5" key="1">
    <citation type="journal article" date="2019" name="Int. J. Syst. Evol. Microbiol.">
        <title>The Global Catalogue of Microorganisms (GCM) 10K type strain sequencing project: providing services to taxonomists for standard genome sequencing and annotation.</title>
        <authorList>
            <consortium name="The Broad Institute Genomics Platform"/>
            <consortium name="The Broad Institute Genome Sequencing Center for Infectious Disease"/>
            <person name="Wu L."/>
            <person name="Ma J."/>
        </authorList>
    </citation>
    <scope>NUCLEOTIDE SEQUENCE [LARGE SCALE GENOMIC DNA]</scope>
    <source>
        <strain evidence="5">KCTC 42282</strain>
    </source>
</reference>
<protein>
    <submittedName>
        <fullName evidence="4">Plasmid replication protein RepC</fullName>
    </submittedName>
</protein>
<feature type="domain" description="Plasmid replication protein C N-terminal" evidence="2">
    <location>
        <begin position="25"/>
        <end position="175"/>
    </location>
</feature>
<dbReference type="InterPro" id="IPR005090">
    <property type="entry name" value="RepC_N"/>
</dbReference>
<dbReference type="NCBIfam" id="NF040974">
    <property type="entry name" value="RepABC_RepC"/>
    <property type="match status" value="1"/>
</dbReference>
<dbReference type="Proteomes" id="UP001595704">
    <property type="component" value="Unassembled WGS sequence"/>
</dbReference>
<evidence type="ECO:0000259" key="2">
    <source>
        <dbReference type="Pfam" id="PF03428"/>
    </source>
</evidence>
<sequence>MQPVSSEPRQLKNAVRAMLAAGLSKPVSVNRKQLLEAVRRAQRALELPSSERLVLAELAATHHHEREGEPIVFASNRWLEERCGCTERNIRLIISKLEDKGLVVRKASANGKRYQRKTADGGAQAFGISLAPVISRTTEFEQMIAARKRRAAEQADIHASISLARKSVKEAIEWMAHHPREERDEILARFETLMADTPMRRSKNDTPRSLLTQWETLKTDAVALLRDLNALRQPHQPENAKNPGPDTFSSDIISANAGNKFRHKENVESEISNEVCSQGVRAKPAQRSDGQFDPDALPPIFVAEACPAIREYGYPILTPVDLIASADQFRGLLGASRDTWDEGIRRLGAYGTALVVCYTLQRHEDDIATGHSTIENPGAYLRALVRKCATRDFDLLGALTKMRRRRLQ</sequence>
<dbReference type="InterPro" id="IPR021760">
    <property type="entry name" value="RepC_C"/>
</dbReference>
<dbReference type="RefSeq" id="WP_191320752.1">
    <property type="nucleotide sequence ID" value="NZ_BNCG01000024.1"/>
</dbReference>
<keyword evidence="5" id="KW-1185">Reference proteome</keyword>
<evidence type="ECO:0000256" key="1">
    <source>
        <dbReference type="SAM" id="MobiDB-lite"/>
    </source>
</evidence>
<dbReference type="InterPro" id="IPR047611">
    <property type="entry name" value="RepABC_RepC"/>
</dbReference>
<gene>
    <name evidence="4" type="primary">repC</name>
    <name evidence="4" type="ORF">ACFONL_07915</name>
</gene>